<feature type="region of interest" description="Disordered" evidence="1">
    <location>
        <begin position="1"/>
        <end position="40"/>
    </location>
</feature>
<comment type="caution">
    <text evidence="2">The sequence shown here is derived from an EMBL/GenBank/DDBJ whole genome shotgun (WGS) entry which is preliminary data.</text>
</comment>
<keyword evidence="3" id="KW-1185">Reference proteome</keyword>
<gene>
    <name evidence="2" type="ORF">M9458_036494</name>
</gene>
<evidence type="ECO:0000313" key="3">
    <source>
        <dbReference type="Proteomes" id="UP001529510"/>
    </source>
</evidence>
<organism evidence="2 3">
    <name type="scientific">Cirrhinus mrigala</name>
    <name type="common">Mrigala</name>
    <dbReference type="NCBI Taxonomy" id="683832"/>
    <lineage>
        <taxon>Eukaryota</taxon>
        <taxon>Metazoa</taxon>
        <taxon>Chordata</taxon>
        <taxon>Craniata</taxon>
        <taxon>Vertebrata</taxon>
        <taxon>Euteleostomi</taxon>
        <taxon>Actinopterygii</taxon>
        <taxon>Neopterygii</taxon>
        <taxon>Teleostei</taxon>
        <taxon>Ostariophysi</taxon>
        <taxon>Cypriniformes</taxon>
        <taxon>Cyprinidae</taxon>
        <taxon>Labeoninae</taxon>
        <taxon>Labeonini</taxon>
        <taxon>Cirrhinus</taxon>
    </lineage>
</organism>
<dbReference type="EMBL" id="JAMKFB020000018">
    <property type="protein sequence ID" value="KAL0168272.1"/>
    <property type="molecule type" value="Genomic_DNA"/>
</dbReference>
<sequence>RLDKTEGPLYMTGMKAEEEGKVEDTEMPPRPLSPTRLQPVVAPQAELDTDMDELMRIRAEFPRALKKRGSVEIPQTLHNLTVAQPNHYKQMMNKLFRRKTIRIKEEPAAESGSSSDGEESTKSLVAIDPVPITEIQVSFEQK</sequence>
<feature type="non-terminal residue" evidence="2">
    <location>
        <position position="142"/>
    </location>
</feature>
<accession>A0ABD0P2E5</accession>
<reference evidence="2 3" key="1">
    <citation type="submission" date="2024-05" db="EMBL/GenBank/DDBJ databases">
        <title>Genome sequencing and assembly of Indian major carp, Cirrhinus mrigala (Hamilton, 1822).</title>
        <authorList>
            <person name="Mohindra V."/>
            <person name="Chowdhury L.M."/>
            <person name="Lal K."/>
            <person name="Jena J.K."/>
        </authorList>
    </citation>
    <scope>NUCLEOTIDE SEQUENCE [LARGE SCALE GENOMIC DNA]</scope>
    <source>
        <strain evidence="2">CM1030</strain>
        <tissue evidence="2">Blood</tissue>
    </source>
</reference>
<evidence type="ECO:0000256" key="1">
    <source>
        <dbReference type="SAM" id="MobiDB-lite"/>
    </source>
</evidence>
<dbReference type="AlphaFoldDB" id="A0ABD0P2E5"/>
<proteinExistence type="predicted"/>
<feature type="region of interest" description="Disordered" evidence="1">
    <location>
        <begin position="103"/>
        <end position="127"/>
    </location>
</feature>
<feature type="compositionally biased region" description="Basic and acidic residues" evidence="1">
    <location>
        <begin position="15"/>
        <end position="24"/>
    </location>
</feature>
<dbReference type="Proteomes" id="UP001529510">
    <property type="component" value="Unassembled WGS sequence"/>
</dbReference>
<feature type="non-terminal residue" evidence="2">
    <location>
        <position position="1"/>
    </location>
</feature>
<name>A0ABD0P2E5_CIRMR</name>
<protein>
    <submittedName>
        <fullName evidence="2">Uncharacterized protein</fullName>
    </submittedName>
</protein>
<evidence type="ECO:0000313" key="2">
    <source>
        <dbReference type="EMBL" id="KAL0168272.1"/>
    </source>
</evidence>